<organism evidence="1 2">
    <name type="scientific">Coprinellus micaceus</name>
    <name type="common">Glistening ink-cap mushroom</name>
    <name type="synonym">Coprinus micaceus</name>
    <dbReference type="NCBI Taxonomy" id="71717"/>
    <lineage>
        <taxon>Eukaryota</taxon>
        <taxon>Fungi</taxon>
        <taxon>Dikarya</taxon>
        <taxon>Basidiomycota</taxon>
        <taxon>Agaricomycotina</taxon>
        <taxon>Agaricomycetes</taxon>
        <taxon>Agaricomycetidae</taxon>
        <taxon>Agaricales</taxon>
        <taxon>Agaricineae</taxon>
        <taxon>Psathyrellaceae</taxon>
        <taxon>Coprinellus</taxon>
    </lineage>
</organism>
<gene>
    <name evidence="1" type="ORF">FA13DRAFT_1733822</name>
</gene>
<dbReference type="EMBL" id="QPFP01000023">
    <property type="protein sequence ID" value="TEB30504.1"/>
    <property type="molecule type" value="Genomic_DNA"/>
</dbReference>
<name>A0A4Y7T967_COPMI</name>
<dbReference type="Proteomes" id="UP000298030">
    <property type="component" value="Unassembled WGS sequence"/>
</dbReference>
<protein>
    <submittedName>
        <fullName evidence="1">Uncharacterized protein</fullName>
    </submittedName>
</protein>
<comment type="caution">
    <text evidence="1">The sequence shown here is derived from an EMBL/GenBank/DDBJ whole genome shotgun (WGS) entry which is preliminary data.</text>
</comment>
<accession>A0A4Y7T967</accession>
<evidence type="ECO:0000313" key="1">
    <source>
        <dbReference type="EMBL" id="TEB30504.1"/>
    </source>
</evidence>
<evidence type="ECO:0000313" key="2">
    <source>
        <dbReference type="Proteomes" id="UP000298030"/>
    </source>
</evidence>
<keyword evidence="2" id="KW-1185">Reference proteome</keyword>
<proteinExistence type="predicted"/>
<dbReference type="AlphaFoldDB" id="A0A4Y7T967"/>
<reference evidence="1 2" key="1">
    <citation type="journal article" date="2019" name="Nat. Ecol. Evol.">
        <title>Megaphylogeny resolves global patterns of mushroom evolution.</title>
        <authorList>
            <person name="Varga T."/>
            <person name="Krizsan K."/>
            <person name="Foldi C."/>
            <person name="Dima B."/>
            <person name="Sanchez-Garcia M."/>
            <person name="Sanchez-Ramirez S."/>
            <person name="Szollosi G.J."/>
            <person name="Szarkandi J.G."/>
            <person name="Papp V."/>
            <person name="Albert L."/>
            <person name="Andreopoulos W."/>
            <person name="Angelini C."/>
            <person name="Antonin V."/>
            <person name="Barry K.W."/>
            <person name="Bougher N.L."/>
            <person name="Buchanan P."/>
            <person name="Buyck B."/>
            <person name="Bense V."/>
            <person name="Catcheside P."/>
            <person name="Chovatia M."/>
            <person name="Cooper J."/>
            <person name="Damon W."/>
            <person name="Desjardin D."/>
            <person name="Finy P."/>
            <person name="Geml J."/>
            <person name="Haridas S."/>
            <person name="Hughes K."/>
            <person name="Justo A."/>
            <person name="Karasinski D."/>
            <person name="Kautmanova I."/>
            <person name="Kiss B."/>
            <person name="Kocsube S."/>
            <person name="Kotiranta H."/>
            <person name="LaButti K.M."/>
            <person name="Lechner B.E."/>
            <person name="Liimatainen K."/>
            <person name="Lipzen A."/>
            <person name="Lukacs Z."/>
            <person name="Mihaltcheva S."/>
            <person name="Morgado L.N."/>
            <person name="Niskanen T."/>
            <person name="Noordeloos M.E."/>
            <person name="Ohm R.A."/>
            <person name="Ortiz-Santana B."/>
            <person name="Ovrebo C."/>
            <person name="Racz N."/>
            <person name="Riley R."/>
            <person name="Savchenko A."/>
            <person name="Shiryaev A."/>
            <person name="Soop K."/>
            <person name="Spirin V."/>
            <person name="Szebenyi C."/>
            <person name="Tomsovsky M."/>
            <person name="Tulloss R.E."/>
            <person name="Uehling J."/>
            <person name="Grigoriev I.V."/>
            <person name="Vagvolgyi C."/>
            <person name="Papp T."/>
            <person name="Martin F.M."/>
            <person name="Miettinen O."/>
            <person name="Hibbett D.S."/>
            <person name="Nagy L.G."/>
        </authorList>
    </citation>
    <scope>NUCLEOTIDE SEQUENCE [LARGE SCALE GENOMIC DNA]</scope>
    <source>
        <strain evidence="1 2">FP101781</strain>
    </source>
</reference>
<sequence length="74" mass="8753">MGRKGAFTYSDIEVSPARDHHIWWDLFGYLEIMKDVGCWVDVQLICQRGTYIWDAVLQLVDHNVHLCDSFRLIR</sequence>